<comment type="caution">
    <text evidence="1">The sequence shown here is derived from an EMBL/GenBank/DDBJ whole genome shotgun (WGS) entry which is preliminary data.</text>
</comment>
<dbReference type="RefSeq" id="WP_142929678.1">
    <property type="nucleotide sequence ID" value="NZ_ML660109.1"/>
</dbReference>
<keyword evidence="2" id="KW-1185">Reference proteome</keyword>
<gene>
    <name evidence="1" type="ORF">FKG94_24950</name>
</gene>
<organism evidence="1 2">
    <name type="scientific">Exilibacterium tricleocarpae</name>
    <dbReference type="NCBI Taxonomy" id="2591008"/>
    <lineage>
        <taxon>Bacteria</taxon>
        <taxon>Pseudomonadati</taxon>
        <taxon>Pseudomonadota</taxon>
        <taxon>Gammaproteobacteria</taxon>
        <taxon>Cellvibrionales</taxon>
        <taxon>Cellvibrionaceae</taxon>
        <taxon>Exilibacterium</taxon>
    </lineage>
</organism>
<accession>A0A545SS23</accession>
<evidence type="ECO:0000313" key="1">
    <source>
        <dbReference type="EMBL" id="TQV67780.1"/>
    </source>
</evidence>
<reference evidence="1 2" key="1">
    <citation type="submission" date="2019-06" db="EMBL/GenBank/DDBJ databases">
        <title>Whole genome sequence for Cellvibrionaceae sp. R142.</title>
        <authorList>
            <person name="Wang G."/>
        </authorList>
    </citation>
    <scope>NUCLEOTIDE SEQUENCE [LARGE SCALE GENOMIC DNA]</scope>
    <source>
        <strain evidence="1 2">R142</strain>
    </source>
</reference>
<sequence length="232" mass="26118">MKTSTQTHNKDNVVDLFTGKPYSSLRDTRFIRLAPELDGLEMLYSNEASPDKLFSLRVLCWGLRANGEVVGLVPWLDDIVACPEIKDPLNGQWEGYYDSGIDEVFYDAPIHKIVELETAAEYYEYQCESPSDVIQEIPDTIGTHAVLSDNGFQSLTLTEVVSWRLHFDGMLCGMLADEKKVESTPVLPGDDCLYPAQSREAFRYFFQHQIANKIKAEDPEALAAISILVEES</sequence>
<protein>
    <submittedName>
        <fullName evidence="1">Uncharacterized protein</fullName>
    </submittedName>
</protein>
<dbReference type="AlphaFoldDB" id="A0A545SS23"/>
<name>A0A545SS23_9GAMM</name>
<proteinExistence type="predicted"/>
<dbReference type="EMBL" id="VHSG01000033">
    <property type="protein sequence ID" value="TQV67780.1"/>
    <property type="molecule type" value="Genomic_DNA"/>
</dbReference>
<dbReference type="Proteomes" id="UP000319732">
    <property type="component" value="Unassembled WGS sequence"/>
</dbReference>
<evidence type="ECO:0000313" key="2">
    <source>
        <dbReference type="Proteomes" id="UP000319732"/>
    </source>
</evidence>
<dbReference type="OrthoDB" id="6380783at2"/>